<dbReference type="EC" id="3.1.-.-" evidence="2"/>
<organism evidence="2 3">
    <name type="scientific">Actinomycetospora aurantiaca</name>
    <dbReference type="NCBI Taxonomy" id="3129233"/>
    <lineage>
        <taxon>Bacteria</taxon>
        <taxon>Bacillati</taxon>
        <taxon>Actinomycetota</taxon>
        <taxon>Actinomycetes</taxon>
        <taxon>Pseudonocardiales</taxon>
        <taxon>Pseudonocardiaceae</taxon>
        <taxon>Actinomycetospora</taxon>
    </lineage>
</organism>
<name>A0ABU8MIY0_9PSEU</name>
<accession>A0ABU8MIY0</accession>
<proteinExistence type="predicted"/>
<comment type="caution">
    <text evidence="2">The sequence shown here is derived from an EMBL/GenBank/DDBJ whole genome shotgun (WGS) entry which is preliminary data.</text>
</comment>
<dbReference type="SUPFAM" id="SSF53474">
    <property type="entry name" value="alpha/beta-Hydrolases"/>
    <property type="match status" value="1"/>
</dbReference>
<gene>
    <name evidence="2" type="ORF">WCD74_05845</name>
</gene>
<reference evidence="2 3" key="1">
    <citation type="submission" date="2024-03" db="EMBL/GenBank/DDBJ databases">
        <title>Actinomycetospora sp. OC33-EN08, a novel actinomycete isolated from wild orchid (Aerides multiflora).</title>
        <authorList>
            <person name="Suriyachadkun C."/>
        </authorList>
    </citation>
    <scope>NUCLEOTIDE SEQUENCE [LARGE SCALE GENOMIC DNA]</scope>
    <source>
        <strain evidence="2 3">OC33-EN08</strain>
    </source>
</reference>
<keyword evidence="3" id="KW-1185">Reference proteome</keyword>
<dbReference type="PANTHER" id="PTHR46623">
    <property type="entry name" value="CARBOXYMETHYLENEBUTENOLIDASE-RELATED"/>
    <property type="match status" value="1"/>
</dbReference>
<dbReference type="InterPro" id="IPR029058">
    <property type="entry name" value="AB_hydrolase_fold"/>
</dbReference>
<evidence type="ECO:0000313" key="3">
    <source>
        <dbReference type="Proteomes" id="UP001385809"/>
    </source>
</evidence>
<dbReference type="Gene3D" id="3.40.50.1820">
    <property type="entry name" value="alpha/beta hydrolase"/>
    <property type="match status" value="1"/>
</dbReference>
<dbReference type="RefSeq" id="WP_337693894.1">
    <property type="nucleotide sequence ID" value="NZ_JBBEGN010000002.1"/>
</dbReference>
<feature type="domain" description="Dienelactone hydrolase" evidence="1">
    <location>
        <begin position="17"/>
        <end position="246"/>
    </location>
</feature>
<dbReference type="Pfam" id="PF01738">
    <property type="entry name" value="DLH"/>
    <property type="match status" value="1"/>
</dbReference>
<dbReference type="PANTHER" id="PTHR46623:SF10">
    <property type="entry name" value="CARBOXYMETHYLENEBUTENOLIDASE HOMOLOG"/>
    <property type="match status" value="1"/>
</dbReference>
<dbReference type="GO" id="GO:0016787">
    <property type="term" value="F:hydrolase activity"/>
    <property type="evidence" value="ECO:0007669"/>
    <property type="project" value="UniProtKB-KW"/>
</dbReference>
<dbReference type="EMBL" id="JBBEGN010000002">
    <property type="protein sequence ID" value="MEJ2867279.1"/>
    <property type="molecule type" value="Genomic_DNA"/>
</dbReference>
<dbReference type="InterPro" id="IPR002925">
    <property type="entry name" value="Dienelactn_hydro"/>
</dbReference>
<evidence type="ECO:0000259" key="1">
    <source>
        <dbReference type="Pfam" id="PF01738"/>
    </source>
</evidence>
<dbReference type="Proteomes" id="UP001385809">
    <property type="component" value="Unassembled WGS sequence"/>
</dbReference>
<keyword evidence="2" id="KW-0378">Hydrolase</keyword>
<protein>
    <submittedName>
        <fullName evidence="2">Dienelactone hydrolase family protein</fullName>
        <ecNumber evidence="2">3.1.-.-</ecNumber>
    </submittedName>
</protein>
<dbReference type="InterPro" id="IPR051049">
    <property type="entry name" value="Dienelactone_hydrolase-like"/>
</dbReference>
<sequence>MIEKELEVPTADGPMAVAVRHPDGAGPFPVVVVFHDGPGLRPDIYDILTTVAGGGYYAVMPDLYHRIGPKISFDLAGIGAGPGSPEFERLMAAVGSLSDDEVLADTAALLDVVGADPAARSDTKGVVGFCVGARLAFRLLAARPDEFTAGSTMHPSFCVTEEEDSPHRSVGALSAELYVAFGAADTLASLEHNKPLRDELTRPSVTATVEVFEGADHGFMFPGMPAYHEHGAAVSWQRTFGLFARALA</sequence>
<evidence type="ECO:0000313" key="2">
    <source>
        <dbReference type="EMBL" id="MEJ2867279.1"/>
    </source>
</evidence>